<dbReference type="PRINTS" id="PR00078">
    <property type="entry name" value="G3PDHDRGNASE"/>
</dbReference>
<dbReference type="EMBL" id="JBGCUO010000002">
    <property type="protein sequence ID" value="MEY1662839.1"/>
    <property type="molecule type" value="Genomic_DNA"/>
</dbReference>
<dbReference type="Pfam" id="PF02800">
    <property type="entry name" value="Gp_dh_C"/>
    <property type="match status" value="1"/>
</dbReference>
<dbReference type="Gene3D" id="3.40.50.720">
    <property type="entry name" value="NAD(P)-binding Rossmann-like Domain"/>
    <property type="match status" value="1"/>
</dbReference>
<evidence type="ECO:0000313" key="5">
    <source>
        <dbReference type="Proteomes" id="UP001562065"/>
    </source>
</evidence>
<evidence type="ECO:0000259" key="3">
    <source>
        <dbReference type="SMART" id="SM00846"/>
    </source>
</evidence>
<dbReference type="SUPFAM" id="SSF51735">
    <property type="entry name" value="NAD(P)-binding Rossmann-fold domains"/>
    <property type="match status" value="1"/>
</dbReference>
<dbReference type="Gene3D" id="3.30.360.10">
    <property type="entry name" value="Dihydrodipicolinate Reductase, domain 2"/>
    <property type="match status" value="1"/>
</dbReference>
<proteinExistence type="inferred from homology"/>
<dbReference type="InterPro" id="IPR020828">
    <property type="entry name" value="GlycerAld_3-P_DH_NAD(P)-bd"/>
</dbReference>
<evidence type="ECO:0000256" key="1">
    <source>
        <dbReference type="ARBA" id="ARBA00023002"/>
    </source>
</evidence>
<dbReference type="RefSeq" id="WP_369456336.1">
    <property type="nucleotide sequence ID" value="NZ_JBGCUO010000002.1"/>
</dbReference>
<dbReference type="PIRSF" id="PIRSF000149">
    <property type="entry name" value="GAP_DH"/>
    <property type="match status" value="1"/>
</dbReference>
<dbReference type="Proteomes" id="UP001562065">
    <property type="component" value="Unassembled WGS sequence"/>
</dbReference>
<evidence type="ECO:0000256" key="2">
    <source>
        <dbReference type="RuleBase" id="RU000397"/>
    </source>
</evidence>
<feature type="domain" description="Glyceraldehyde 3-phosphate dehydrogenase NAD(P) binding" evidence="3">
    <location>
        <begin position="1"/>
        <end position="156"/>
    </location>
</feature>
<accession>A0ABV4AJD9</accession>
<dbReference type="PROSITE" id="PS00071">
    <property type="entry name" value="GAPDH"/>
    <property type="match status" value="1"/>
</dbReference>
<dbReference type="PANTHER" id="PTHR43148">
    <property type="entry name" value="GLYCERALDEHYDE-3-PHOSPHATE DEHYDROGENASE 2"/>
    <property type="match status" value="1"/>
</dbReference>
<dbReference type="SUPFAM" id="SSF55347">
    <property type="entry name" value="Glyceraldehyde-3-phosphate dehydrogenase-like, C-terminal domain"/>
    <property type="match status" value="1"/>
</dbReference>
<comment type="similarity">
    <text evidence="2">Belongs to the glyceraldehyde-3-phosphate dehydrogenase family.</text>
</comment>
<dbReference type="Pfam" id="PF00044">
    <property type="entry name" value="Gp_dh_N"/>
    <property type="match status" value="1"/>
</dbReference>
<gene>
    <name evidence="4" type="ORF">AB5I84_11820</name>
</gene>
<evidence type="ECO:0000313" key="4">
    <source>
        <dbReference type="EMBL" id="MEY1662839.1"/>
    </source>
</evidence>
<reference evidence="4 5" key="1">
    <citation type="submission" date="2024-07" db="EMBL/GenBank/DDBJ databases">
        <authorList>
            <person name="Ren Q."/>
        </authorList>
    </citation>
    <scope>NUCLEOTIDE SEQUENCE [LARGE SCALE GENOMIC DNA]</scope>
    <source>
        <strain evidence="4 5">REN37</strain>
    </source>
</reference>
<dbReference type="GO" id="GO:0016491">
    <property type="term" value="F:oxidoreductase activity"/>
    <property type="evidence" value="ECO:0007669"/>
    <property type="project" value="UniProtKB-KW"/>
</dbReference>
<protein>
    <submittedName>
        <fullName evidence="4">Type I glyceraldehyde-3-phosphate dehydrogenase</fullName>
        <ecNumber evidence="4">1.2.1.-</ecNumber>
    </submittedName>
</protein>
<name>A0ABV4AJD9_9GAMM</name>
<keyword evidence="5" id="KW-1185">Reference proteome</keyword>
<sequence>MRVALNGYGRIGRSFLRALLDRSAEGGWSLPFELVAINDLGRPQDLLYLTQYDSTHGRAGTPAALVDGCLQVGPLAPKLLCEPSPAALPWRELEVDLVLECTGVWRGREGAGQHLHAGAQRVIIGAVPFEPVDALTVYGINHSELGDARILSAASCTTHAIAPLLLALHQAWQVEQVIMTEVHAYTSDQTLLDHVHRDPRRGRAAAQNIVPTTSSAIGAIQQVLPWLAGRISGGSIRVPTLNVAMVDLTLKLAQTPSVDAVNALFAARAGDAPWQIGYNDAPLVSVDFNHRAESVIFDATQTEIQGDLVRVVGWYDNEWGYAQRLLDLVSHLSGA</sequence>
<dbReference type="SMART" id="SM00846">
    <property type="entry name" value="Gp_dh_N"/>
    <property type="match status" value="1"/>
</dbReference>
<dbReference type="EC" id="1.2.1.-" evidence="4"/>
<organism evidence="4 5">
    <name type="scientific">Isoalcanivorax beigongshangi</name>
    <dbReference type="NCBI Taxonomy" id="3238810"/>
    <lineage>
        <taxon>Bacteria</taxon>
        <taxon>Pseudomonadati</taxon>
        <taxon>Pseudomonadota</taxon>
        <taxon>Gammaproteobacteria</taxon>
        <taxon>Oceanospirillales</taxon>
        <taxon>Alcanivoracaceae</taxon>
        <taxon>Isoalcanivorax</taxon>
    </lineage>
</organism>
<comment type="caution">
    <text evidence="4">The sequence shown here is derived from an EMBL/GenBank/DDBJ whole genome shotgun (WGS) entry which is preliminary data.</text>
</comment>
<dbReference type="InterPro" id="IPR020829">
    <property type="entry name" value="GlycerAld_3-P_DH_cat"/>
</dbReference>
<dbReference type="InterPro" id="IPR020830">
    <property type="entry name" value="GlycerAld_3-P_DH_AS"/>
</dbReference>
<dbReference type="InterPro" id="IPR020831">
    <property type="entry name" value="GlycerAld/Erythrose_P_DH"/>
</dbReference>
<keyword evidence="1 4" id="KW-0560">Oxidoreductase</keyword>
<dbReference type="InterPro" id="IPR036291">
    <property type="entry name" value="NAD(P)-bd_dom_sf"/>
</dbReference>